<dbReference type="GO" id="GO:0046872">
    <property type="term" value="F:metal ion binding"/>
    <property type="evidence" value="ECO:0007669"/>
    <property type="project" value="UniProtKB-KW"/>
</dbReference>
<dbReference type="PANTHER" id="PTHR38604:SF1">
    <property type="entry name" value="PERIPLASMIC NITRATE REDUCTASE, ELECTRON TRANSFER SUBUNIT"/>
    <property type="match status" value="1"/>
</dbReference>
<evidence type="ECO:0000256" key="5">
    <source>
        <dbReference type="ARBA" id="ARBA00022448"/>
    </source>
</evidence>
<comment type="similarity">
    <text evidence="3">Belongs to the NapB family.</text>
</comment>
<evidence type="ECO:0000313" key="14">
    <source>
        <dbReference type="EMBL" id="TXK65102.1"/>
    </source>
</evidence>
<sequence>MRKQTVIMGIVAALVVAVSGSWSVRAQDPEATAPAAAPTEYRSIDALRRGAPLQEEPPAAPMARVLDGERRRERDWPEMPPTIPHSIDGYQVTRNANRCMVCHSRAGAERFMAPMVSVTHFMDRDSQVLAQVSPRRYFCTQCHVVQTDARVLVENDFLDVDTVIDRAREP</sequence>
<evidence type="ECO:0000256" key="6">
    <source>
        <dbReference type="ARBA" id="ARBA00022617"/>
    </source>
</evidence>
<dbReference type="InterPro" id="IPR005591">
    <property type="entry name" value="NapB"/>
</dbReference>
<dbReference type="GO" id="GO:0042597">
    <property type="term" value="C:periplasmic space"/>
    <property type="evidence" value="ECO:0007669"/>
    <property type="project" value="UniProtKB-SubCell"/>
</dbReference>
<dbReference type="EMBL" id="VRTS01000002">
    <property type="protein sequence ID" value="TXK65102.1"/>
    <property type="molecule type" value="Genomic_DNA"/>
</dbReference>
<keyword evidence="5" id="KW-0813">Transport</keyword>
<evidence type="ECO:0000256" key="3">
    <source>
        <dbReference type="ARBA" id="ARBA00007368"/>
    </source>
</evidence>
<dbReference type="AlphaFoldDB" id="A0A5C8KWA7"/>
<dbReference type="PANTHER" id="PTHR38604">
    <property type="entry name" value="PERIPLASMIC NITRATE REDUCTASE, ELECTRON TRANSFER SUBUNIT"/>
    <property type="match status" value="1"/>
</dbReference>
<keyword evidence="11" id="KW-0408">Iron</keyword>
<dbReference type="RefSeq" id="WP_147891022.1">
    <property type="nucleotide sequence ID" value="NZ_VRTS01000002.1"/>
</dbReference>
<dbReference type="OrthoDB" id="13290at2"/>
<evidence type="ECO:0000256" key="9">
    <source>
        <dbReference type="ARBA" id="ARBA00022764"/>
    </source>
</evidence>
<reference evidence="14 15" key="1">
    <citation type="submission" date="2019-08" db="EMBL/GenBank/DDBJ databases">
        <authorList>
            <person name="Karlyshev A.V."/>
        </authorList>
    </citation>
    <scope>NUCLEOTIDE SEQUENCE [LARGE SCALE GENOMIC DNA]</scope>
    <source>
        <strain evidence="14 15">Alg18-2.2</strain>
    </source>
</reference>
<keyword evidence="9" id="KW-0574">Periplasm</keyword>
<keyword evidence="10" id="KW-0249">Electron transport</keyword>
<keyword evidence="8 13" id="KW-0732">Signal</keyword>
<evidence type="ECO:0000256" key="10">
    <source>
        <dbReference type="ARBA" id="ARBA00022982"/>
    </source>
</evidence>
<dbReference type="InterPro" id="IPR036280">
    <property type="entry name" value="Multihaem_cyt_sf"/>
</dbReference>
<gene>
    <name evidence="14" type="ORF">FU658_04795</name>
</gene>
<keyword evidence="15" id="KW-1185">Reference proteome</keyword>
<accession>A0A5C8KWA7</accession>
<dbReference type="SUPFAM" id="SSF48695">
    <property type="entry name" value="Multiheme cytochromes"/>
    <property type="match status" value="1"/>
</dbReference>
<dbReference type="FunFam" id="1.10.1130.10:FF:000001">
    <property type="entry name" value="Periplasmic nitrate reductase, electron transfer subunit"/>
    <property type="match status" value="1"/>
</dbReference>
<evidence type="ECO:0000256" key="4">
    <source>
        <dbReference type="ARBA" id="ARBA00013773"/>
    </source>
</evidence>
<dbReference type="Gene3D" id="1.10.1130.10">
    <property type="entry name" value="Flavocytochrome C3, Chain A"/>
    <property type="match status" value="1"/>
</dbReference>
<evidence type="ECO:0000313" key="15">
    <source>
        <dbReference type="Proteomes" id="UP000321248"/>
    </source>
</evidence>
<evidence type="ECO:0000256" key="8">
    <source>
        <dbReference type="ARBA" id="ARBA00022729"/>
    </source>
</evidence>
<comment type="function">
    <text evidence="1">Electron transfer subunit of the periplasmic nitrate reductase complex NapAB. Receives electrons from the membrane-anchored tetraheme c-type NapC protein and transfers these to NapA subunit, thus allowing electron flow between membrane and periplasm. Essential for periplasmic nitrate reduction with nitrate as the terminal electron acceptor.</text>
</comment>
<organism evidence="14 15">
    <name type="scientific">Alkalisalibacterium limincola</name>
    <dbReference type="NCBI Taxonomy" id="2699169"/>
    <lineage>
        <taxon>Bacteria</taxon>
        <taxon>Pseudomonadati</taxon>
        <taxon>Pseudomonadota</taxon>
        <taxon>Gammaproteobacteria</taxon>
        <taxon>Lysobacterales</taxon>
        <taxon>Lysobacteraceae</taxon>
        <taxon>Alkalisalibacterium</taxon>
    </lineage>
</organism>
<evidence type="ECO:0000256" key="2">
    <source>
        <dbReference type="ARBA" id="ARBA00004418"/>
    </source>
</evidence>
<evidence type="ECO:0000256" key="12">
    <source>
        <dbReference type="ARBA" id="ARBA00031832"/>
    </source>
</evidence>
<comment type="caution">
    <text evidence="14">The sequence shown here is derived from an EMBL/GenBank/DDBJ whole genome shotgun (WGS) entry which is preliminary data.</text>
</comment>
<proteinExistence type="inferred from homology"/>
<protein>
    <recommendedName>
        <fullName evidence="4">Periplasmic nitrate reductase, electron transfer subunit</fullName>
    </recommendedName>
    <alternativeName>
        <fullName evidence="12">Diheme cytochrome c NapB</fullName>
    </alternativeName>
</protein>
<feature type="signal peptide" evidence="13">
    <location>
        <begin position="1"/>
        <end position="26"/>
    </location>
</feature>
<evidence type="ECO:0000256" key="1">
    <source>
        <dbReference type="ARBA" id="ARBA00002599"/>
    </source>
</evidence>
<comment type="subcellular location">
    <subcellularLocation>
        <location evidence="2">Periplasm</location>
    </subcellularLocation>
</comment>
<keyword evidence="6" id="KW-0349">Heme</keyword>
<dbReference type="GO" id="GO:0009061">
    <property type="term" value="P:anaerobic respiration"/>
    <property type="evidence" value="ECO:0007669"/>
    <property type="project" value="InterPro"/>
</dbReference>
<feature type="chain" id="PRO_5023108026" description="Periplasmic nitrate reductase, electron transfer subunit" evidence="13">
    <location>
        <begin position="27"/>
        <end position="170"/>
    </location>
</feature>
<evidence type="ECO:0000256" key="11">
    <source>
        <dbReference type="ARBA" id="ARBA00023004"/>
    </source>
</evidence>
<evidence type="ECO:0000256" key="7">
    <source>
        <dbReference type="ARBA" id="ARBA00022723"/>
    </source>
</evidence>
<dbReference type="Proteomes" id="UP000321248">
    <property type="component" value="Unassembled WGS sequence"/>
</dbReference>
<evidence type="ECO:0000256" key="13">
    <source>
        <dbReference type="SAM" id="SignalP"/>
    </source>
</evidence>
<name>A0A5C8KWA7_9GAMM</name>
<keyword evidence="7" id="KW-0479">Metal-binding</keyword>
<dbReference type="Pfam" id="PF03892">
    <property type="entry name" value="NapB"/>
    <property type="match status" value="1"/>
</dbReference>